<proteinExistence type="predicted"/>
<feature type="region of interest" description="Disordered" evidence="1">
    <location>
        <begin position="1"/>
        <end position="38"/>
    </location>
</feature>
<organism evidence="2 3">
    <name type="scientific">Malus domestica</name>
    <name type="common">Apple</name>
    <name type="synonym">Pyrus malus</name>
    <dbReference type="NCBI Taxonomy" id="3750"/>
    <lineage>
        <taxon>Eukaryota</taxon>
        <taxon>Viridiplantae</taxon>
        <taxon>Streptophyta</taxon>
        <taxon>Embryophyta</taxon>
        <taxon>Tracheophyta</taxon>
        <taxon>Spermatophyta</taxon>
        <taxon>Magnoliopsida</taxon>
        <taxon>eudicotyledons</taxon>
        <taxon>Gunneridae</taxon>
        <taxon>Pentapetalae</taxon>
        <taxon>rosids</taxon>
        <taxon>fabids</taxon>
        <taxon>Rosales</taxon>
        <taxon>Rosaceae</taxon>
        <taxon>Amygdaloideae</taxon>
        <taxon>Maleae</taxon>
        <taxon>Malus</taxon>
    </lineage>
</organism>
<sequence>MADAYWRFSDGGQPPPSSTNSAIGKRPPSDYDGRGPVNPKDVKYYNNLIDELINHGNSLSKLCFSCLHPSFRRIPPIPLHTVKTLISNFCNFQF</sequence>
<reference evidence="2 3" key="1">
    <citation type="submission" date="2018-10" db="EMBL/GenBank/DDBJ databases">
        <title>A high-quality apple genome assembly.</title>
        <authorList>
            <person name="Hu J."/>
        </authorList>
    </citation>
    <scope>NUCLEOTIDE SEQUENCE [LARGE SCALE GENOMIC DNA]</scope>
    <source>
        <strain evidence="3">cv. HFTH1</strain>
        <tissue evidence="2">Young leaf</tissue>
    </source>
</reference>
<dbReference type="EMBL" id="RDQH01000335">
    <property type="protein sequence ID" value="RXH89867.1"/>
    <property type="molecule type" value="Genomic_DNA"/>
</dbReference>
<evidence type="ECO:0000256" key="1">
    <source>
        <dbReference type="SAM" id="MobiDB-lite"/>
    </source>
</evidence>
<dbReference type="AlphaFoldDB" id="A0A498J5D4"/>
<name>A0A498J5D4_MALDO</name>
<gene>
    <name evidence="2" type="ORF">DVH24_032224</name>
</gene>
<evidence type="ECO:0000313" key="2">
    <source>
        <dbReference type="EMBL" id="RXH89867.1"/>
    </source>
</evidence>
<evidence type="ECO:0000313" key="3">
    <source>
        <dbReference type="Proteomes" id="UP000290289"/>
    </source>
</evidence>
<dbReference type="Proteomes" id="UP000290289">
    <property type="component" value="Chromosome 9"/>
</dbReference>
<keyword evidence="3" id="KW-1185">Reference proteome</keyword>
<protein>
    <submittedName>
        <fullName evidence="2">Uncharacterized protein</fullName>
    </submittedName>
</protein>
<comment type="caution">
    <text evidence="2">The sequence shown here is derived from an EMBL/GenBank/DDBJ whole genome shotgun (WGS) entry which is preliminary data.</text>
</comment>
<accession>A0A498J5D4</accession>